<protein>
    <submittedName>
        <fullName evidence="1">DUF488 domain-containing protein</fullName>
    </submittedName>
</protein>
<dbReference type="RefSeq" id="WP_344288200.1">
    <property type="nucleotide sequence ID" value="NZ_BAAAPF010000014.1"/>
</dbReference>
<evidence type="ECO:0000313" key="1">
    <source>
        <dbReference type="EMBL" id="GAA2111870.1"/>
    </source>
</evidence>
<dbReference type="Pfam" id="PF22752">
    <property type="entry name" value="DUF488-N3i"/>
    <property type="match status" value="1"/>
</dbReference>
<reference evidence="1 2" key="1">
    <citation type="journal article" date="2019" name="Int. J. Syst. Evol. Microbiol.">
        <title>The Global Catalogue of Microorganisms (GCM) 10K type strain sequencing project: providing services to taxonomists for standard genome sequencing and annotation.</title>
        <authorList>
            <consortium name="The Broad Institute Genomics Platform"/>
            <consortium name="The Broad Institute Genome Sequencing Center for Infectious Disease"/>
            <person name="Wu L."/>
            <person name="Ma J."/>
        </authorList>
    </citation>
    <scope>NUCLEOTIDE SEQUENCE [LARGE SCALE GENOMIC DNA]</scope>
    <source>
        <strain evidence="1 2">JCM 15481</strain>
    </source>
</reference>
<name>A0ABN2XIP2_9ACTN</name>
<organism evidence="1 2">
    <name type="scientific">Streptomyces synnematoformans</name>
    <dbReference type="NCBI Taxonomy" id="415721"/>
    <lineage>
        <taxon>Bacteria</taxon>
        <taxon>Bacillati</taxon>
        <taxon>Actinomycetota</taxon>
        <taxon>Actinomycetes</taxon>
        <taxon>Kitasatosporales</taxon>
        <taxon>Streptomycetaceae</taxon>
        <taxon>Streptomyces</taxon>
    </lineage>
</organism>
<comment type="caution">
    <text evidence="1">The sequence shown here is derived from an EMBL/GenBank/DDBJ whole genome shotgun (WGS) entry which is preliminary data.</text>
</comment>
<dbReference type="EMBL" id="BAAAPF010000014">
    <property type="protein sequence ID" value="GAA2111870.1"/>
    <property type="molecule type" value="Genomic_DNA"/>
</dbReference>
<dbReference type="PANTHER" id="PTHR36849">
    <property type="entry name" value="CYTOPLASMIC PROTEIN-RELATED"/>
    <property type="match status" value="1"/>
</dbReference>
<proteinExistence type="predicted"/>
<gene>
    <name evidence="1" type="ORF">GCM10009802_09700</name>
</gene>
<dbReference type="PANTHER" id="PTHR36849:SF1">
    <property type="entry name" value="CYTOPLASMIC PROTEIN"/>
    <property type="match status" value="1"/>
</dbReference>
<accession>A0ABN2XIP2</accession>
<dbReference type="InterPro" id="IPR052552">
    <property type="entry name" value="YeaO-like"/>
</dbReference>
<dbReference type="Proteomes" id="UP001500443">
    <property type="component" value="Unassembled WGS sequence"/>
</dbReference>
<sequence>MATKHAPPRIRRVYDTPAPDDGTRVLVDRLWPRGVAKDRAHVDEWLKAVAPSDELRRWLHEDRSRFPDFVERYRAELSDGERTEALAHLRELRDEGPLTLVTSAKDVEHSHVPVIAEELGKD</sequence>
<evidence type="ECO:0000313" key="2">
    <source>
        <dbReference type="Proteomes" id="UP001500443"/>
    </source>
</evidence>
<keyword evidence="2" id="KW-1185">Reference proteome</keyword>